<keyword evidence="2" id="KW-0540">Nuclease</keyword>
<proteinExistence type="predicted"/>
<gene>
    <name evidence="2" type="ORF">H7C18_28525</name>
</gene>
<dbReference type="Gene3D" id="3.90.1570.10">
    <property type="entry name" value="tt1808, chain A"/>
    <property type="match status" value="1"/>
</dbReference>
<comment type="caution">
    <text evidence="2">The sequence shown here is derived from an EMBL/GenBank/DDBJ whole genome shotgun (WGS) entry which is preliminary data.</text>
</comment>
<dbReference type="InterPro" id="IPR012296">
    <property type="entry name" value="Nuclease_put_TT1808"/>
</dbReference>
<keyword evidence="2" id="KW-0378">Hydrolase</keyword>
<dbReference type="SUPFAM" id="SSF52980">
    <property type="entry name" value="Restriction endonuclease-like"/>
    <property type="match status" value="1"/>
</dbReference>
<evidence type="ECO:0000313" key="2">
    <source>
        <dbReference type="EMBL" id="MBB6734862.1"/>
    </source>
</evidence>
<protein>
    <submittedName>
        <fullName evidence="2">Uma2 family endonuclease</fullName>
    </submittedName>
</protein>
<dbReference type="InterPro" id="IPR011335">
    <property type="entry name" value="Restrct_endonuc-II-like"/>
</dbReference>
<accession>A0A7X0SRN3</accession>
<feature type="domain" description="Putative restriction endonuclease" evidence="1">
    <location>
        <begin position="2"/>
        <end position="66"/>
    </location>
</feature>
<dbReference type="Proteomes" id="UP000564644">
    <property type="component" value="Unassembled WGS sequence"/>
</dbReference>
<dbReference type="AlphaFoldDB" id="A0A7X0SRN3"/>
<organism evidence="2 3">
    <name type="scientific">Cohnella zeiphila</name>
    <dbReference type="NCBI Taxonomy" id="2761120"/>
    <lineage>
        <taxon>Bacteria</taxon>
        <taxon>Bacillati</taxon>
        <taxon>Bacillota</taxon>
        <taxon>Bacilli</taxon>
        <taxon>Bacillales</taxon>
        <taxon>Paenibacillaceae</taxon>
        <taxon>Cohnella</taxon>
    </lineage>
</organism>
<name>A0A7X0SRN3_9BACL</name>
<dbReference type="EMBL" id="JACJVO010000038">
    <property type="protein sequence ID" value="MBB6734862.1"/>
    <property type="molecule type" value="Genomic_DNA"/>
</dbReference>
<dbReference type="InterPro" id="IPR008538">
    <property type="entry name" value="Uma2"/>
</dbReference>
<evidence type="ECO:0000259" key="1">
    <source>
        <dbReference type="Pfam" id="PF05685"/>
    </source>
</evidence>
<keyword evidence="3" id="KW-1185">Reference proteome</keyword>
<keyword evidence="2" id="KW-0255">Endonuclease</keyword>
<reference evidence="2 3" key="1">
    <citation type="submission" date="2020-08" db="EMBL/GenBank/DDBJ databases">
        <title>Cohnella phylogeny.</title>
        <authorList>
            <person name="Dunlap C."/>
        </authorList>
    </citation>
    <scope>NUCLEOTIDE SEQUENCE [LARGE SCALE GENOMIC DNA]</scope>
    <source>
        <strain evidence="2 3">CBP 2801</strain>
    </source>
</reference>
<dbReference type="CDD" id="cd06260">
    <property type="entry name" value="DUF820-like"/>
    <property type="match status" value="1"/>
</dbReference>
<dbReference type="Pfam" id="PF05685">
    <property type="entry name" value="Uma2"/>
    <property type="match status" value="1"/>
</dbReference>
<dbReference type="GO" id="GO:0004519">
    <property type="term" value="F:endonuclease activity"/>
    <property type="evidence" value="ECO:0007669"/>
    <property type="project" value="UniProtKB-KW"/>
</dbReference>
<evidence type="ECO:0000313" key="3">
    <source>
        <dbReference type="Proteomes" id="UP000564644"/>
    </source>
</evidence>
<sequence>MEILSPGTLCRDKIGKMRTYVRCRIPEYWIVDPAGGSLERYELEETEDRYSLADIFVGDEKVRSPRIACASFRMGEVMRALEELPIRD</sequence>